<evidence type="ECO:0000259" key="2">
    <source>
        <dbReference type="PROSITE" id="PS51750"/>
    </source>
</evidence>
<dbReference type="InterPro" id="IPR036280">
    <property type="entry name" value="Multihaem_cyt_sf"/>
</dbReference>
<organism evidence="3">
    <name type="scientific">viral metagenome</name>
    <dbReference type="NCBI Taxonomy" id="1070528"/>
    <lineage>
        <taxon>unclassified sequences</taxon>
        <taxon>metagenomes</taxon>
        <taxon>organismal metagenomes</taxon>
    </lineage>
</organism>
<reference evidence="3" key="1">
    <citation type="journal article" date="2020" name="Nature">
        <title>Giant virus diversity and host interactions through global metagenomics.</title>
        <authorList>
            <person name="Schulz F."/>
            <person name="Roux S."/>
            <person name="Paez-Espino D."/>
            <person name="Jungbluth S."/>
            <person name="Walsh D.A."/>
            <person name="Denef V.J."/>
            <person name="McMahon K.D."/>
            <person name="Konstantinidis K.T."/>
            <person name="Eloe-Fadrosh E.A."/>
            <person name="Kyrpides N.C."/>
            <person name="Woyke T."/>
        </authorList>
    </citation>
    <scope>NUCLEOTIDE SEQUENCE</scope>
    <source>
        <strain evidence="3">GVMAG-M-3300023179-111</strain>
    </source>
</reference>
<feature type="coiled-coil region" evidence="1">
    <location>
        <begin position="263"/>
        <end position="292"/>
    </location>
</feature>
<dbReference type="SMART" id="SM01040">
    <property type="entry name" value="Bro-N"/>
    <property type="match status" value="1"/>
</dbReference>
<dbReference type="Pfam" id="PF02498">
    <property type="entry name" value="Bro-N"/>
    <property type="match status" value="1"/>
</dbReference>
<feature type="domain" description="Bro-N" evidence="2">
    <location>
        <begin position="1"/>
        <end position="108"/>
    </location>
</feature>
<dbReference type="AlphaFoldDB" id="A0A6C0DZV1"/>
<dbReference type="InterPro" id="IPR003497">
    <property type="entry name" value="BRO_N_domain"/>
</dbReference>
<dbReference type="PROSITE" id="PS51750">
    <property type="entry name" value="BRO_N"/>
    <property type="match status" value="1"/>
</dbReference>
<dbReference type="Pfam" id="PF10544">
    <property type="entry name" value="T5orf172"/>
    <property type="match status" value="1"/>
</dbReference>
<dbReference type="SUPFAM" id="SSF48695">
    <property type="entry name" value="Multiheme cytochromes"/>
    <property type="match status" value="1"/>
</dbReference>
<evidence type="ECO:0000256" key="1">
    <source>
        <dbReference type="SAM" id="Coils"/>
    </source>
</evidence>
<sequence>MELIKNIDENFNFQNNNIRIIGTYTEPWFVAKDICKILDLSNTTESLKNIPEKWRGSEILSTLSGNQNTNIINEAGLYKLIMRSNKPIAQKFQEAVCEDILPSLRKKGEYKIQSILNKYEQLEEEKKKIEKENKDLHRLVKRKERQKFRKKYSVYIISNPDTENSYKIGSTKNRKGRLENLQPGAPNYYKIEYSRTVSSLYEQSAIESILLVILNKYRVKNEFKGSKIREWVQNLDLETIKTELDIIVDFIEERKIFRKAYEVEELEEKEEAEIVDEEKVEEEEIIDKEKEDIHITKICYVCKEEKYLSEYYDRTENVDGKEGLCKICYNQKKSKLKEIKKTQKKAEEEGKKMCVTCNIILDYDKFYKHGTSKDGYEHSCISCKKNANKIKTSKKCMSCYVQKFIEEFDPYRLGYNKFCKKCVNEKILDIEDVNKKKCYNCKKVLDVSQFPKNKSSYDGYNNSCSICNTEKGKKYREKLIVEEKIEVKNKMCNTCKLVKPIDNFYNRRVSKDGKDLYCKDCKK</sequence>
<dbReference type="PANTHER" id="PTHR36180:SF2">
    <property type="entry name" value="BRO FAMILY PROTEIN"/>
    <property type="match status" value="1"/>
</dbReference>
<accession>A0A6C0DZV1</accession>
<feature type="coiled-coil region" evidence="1">
    <location>
        <begin position="105"/>
        <end position="146"/>
    </location>
</feature>
<protein>
    <recommendedName>
        <fullName evidence="2">Bro-N domain-containing protein</fullName>
    </recommendedName>
</protein>
<proteinExistence type="predicted"/>
<dbReference type="PANTHER" id="PTHR36180">
    <property type="entry name" value="DNA-BINDING PROTEIN-RELATED-RELATED"/>
    <property type="match status" value="1"/>
</dbReference>
<dbReference type="EMBL" id="MN739709">
    <property type="protein sequence ID" value="QHT22417.1"/>
    <property type="molecule type" value="Genomic_DNA"/>
</dbReference>
<keyword evidence="1" id="KW-0175">Coiled coil</keyword>
<name>A0A6C0DZV1_9ZZZZ</name>
<evidence type="ECO:0000313" key="3">
    <source>
        <dbReference type="EMBL" id="QHT22417.1"/>
    </source>
</evidence>
<dbReference type="InterPro" id="IPR018306">
    <property type="entry name" value="Phage_T5_Orf172_DNA-bd"/>
</dbReference>